<comment type="caution">
    <text evidence="2">The sequence shown here is derived from an EMBL/GenBank/DDBJ whole genome shotgun (WGS) entry which is preliminary data.</text>
</comment>
<evidence type="ECO:0000313" key="3">
    <source>
        <dbReference type="Proteomes" id="UP000235881"/>
    </source>
</evidence>
<evidence type="ECO:0000256" key="1">
    <source>
        <dbReference type="SAM" id="Phobius"/>
    </source>
</evidence>
<dbReference type="Proteomes" id="UP000235881">
    <property type="component" value="Unassembled WGS sequence"/>
</dbReference>
<reference evidence="2 3" key="1">
    <citation type="submission" date="2018-01" db="EMBL/GenBank/DDBJ databases">
        <title>Denitrification phenotypes of diverse strains of Pseudomonas stutzeri.</title>
        <authorList>
            <person name="Milligan D.A."/>
            <person name="Bergaust L."/>
            <person name="Bakken L.R."/>
            <person name="Frostegard A."/>
        </authorList>
    </citation>
    <scope>NUCLEOTIDE SEQUENCE [LARGE SCALE GENOMIC DNA]</scope>
    <source>
        <strain evidence="2 3">DSM 50238</strain>
    </source>
</reference>
<protein>
    <recommendedName>
        <fullName evidence="4">Cation/multidrug efflux pump</fullName>
    </recommendedName>
</protein>
<proteinExistence type="predicted"/>
<feature type="transmembrane region" description="Helical" evidence="1">
    <location>
        <begin position="37"/>
        <end position="55"/>
    </location>
</feature>
<organism evidence="2 3">
    <name type="scientific">Stutzerimonas degradans</name>
    <dbReference type="NCBI Taxonomy" id="2968968"/>
    <lineage>
        <taxon>Bacteria</taxon>
        <taxon>Pseudomonadati</taxon>
        <taxon>Pseudomonadota</taxon>
        <taxon>Gammaproteobacteria</taxon>
        <taxon>Pseudomonadales</taxon>
        <taxon>Pseudomonadaceae</taxon>
        <taxon>Stutzerimonas</taxon>
    </lineage>
</organism>
<accession>A0A8E2QDI5</accession>
<dbReference type="AlphaFoldDB" id="A0A8E2QDI5"/>
<keyword evidence="3" id="KW-1185">Reference proteome</keyword>
<name>A0A8E2QDI5_9GAMM</name>
<sequence>MQYLGLALVVALLALVVLLVALRVLFGGSWLLGWLRGTFGMLLVVLTAMIGLIAYEVRDYQAIANGTPLATVVFHAQGKQRYEVELQQATQQRSAVVEGDLWQLEVHMLRWSGLAALIGLEPGYRLQALSGRYLSVEQQEQARHTRVPLSNSTAVPVWDWLRSLDWSVPFIEPQTQRVSFMPLVDGAAFQIEQTATGLLASPVNAEARQALKDW</sequence>
<keyword evidence="1" id="KW-0472">Membrane</keyword>
<dbReference type="RefSeq" id="WP_102828355.1">
    <property type="nucleotide sequence ID" value="NZ_CP065721.1"/>
</dbReference>
<evidence type="ECO:0000313" key="2">
    <source>
        <dbReference type="EMBL" id="PNF76523.1"/>
    </source>
</evidence>
<evidence type="ECO:0008006" key="4">
    <source>
        <dbReference type="Google" id="ProtNLM"/>
    </source>
</evidence>
<gene>
    <name evidence="2" type="ORF">CXK95_08890</name>
</gene>
<keyword evidence="1" id="KW-1133">Transmembrane helix</keyword>
<keyword evidence="1" id="KW-0812">Transmembrane</keyword>
<dbReference type="EMBL" id="POUK01000003">
    <property type="protein sequence ID" value="PNF76523.1"/>
    <property type="molecule type" value="Genomic_DNA"/>
</dbReference>